<dbReference type="EMBL" id="AP024444">
    <property type="protein sequence ID" value="BCS21670.1"/>
    <property type="molecule type" value="Genomic_DNA"/>
</dbReference>
<feature type="compositionally biased region" description="Basic and acidic residues" evidence="6">
    <location>
        <begin position="651"/>
        <end position="662"/>
    </location>
</feature>
<evidence type="ECO:0000256" key="1">
    <source>
        <dbReference type="ARBA" id="ARBA00022723"/>
    </source>
</evidence>
<accession>A0A7R8ALH2</accession>
<reference evidence="8" key="2">
    <citation type="submission" date="2021-02" db="EMBL/GenBank/DDBJ databases">
        <title>Aspergillus puulaauensis MK2 genome sequence.</title>
        <authorList>
            <person name="Futagami T."/>
            <person name="Mori K."/>
            <person name="Kadooka C."/>
            <person name="Tanaka T."/>
        </authorList>
    </citation>
    <scope>NUCLEOTIDE SEQUENCE</scope>
    <source>
        <strain evidence="8">MK2</strain>
    </source>
</reference>
<dbReference type="GO" id="GO:0008270">
    <property type="term" value="F:zinc ion binding"/>
    <property type="evidence" value="ECO:0007669"/>
    <property type="project" value="InterPro"/>
</dbReference>
<feature type="domain" description="Zn(2)-C6 fungal-type" evidence="7">
    <location>
        <begin position="13"/>
        <end position="55"/>
    </location>
</feature>
<protein>
    <recommendedName>
        <fullName evidence="7">Zn(2)-C6 fungal-type domain-containing protein</fullName>
    </recommendedName>
</protein>
<proteinExistence type="predicted"/>
<evidence type="ECO:0000259" key="7">
    <source>
        <dbReference type="PROSITE" id="PS50048"/>
    </source>
</evidence>
<keyword evidence="4" id="KW-0804">Transcription</keyword>
<dbReference type="GO" id="GO:0003677">
    <property type="term" value="F:DNA binding"/>
    <property type="evidence" value="ECO:0007669"/>
    <property type="project" value="UniProtKB-KW"/>
</dbReference>
<dbReference type="PANTHER" id="PTHR31668">
    <property type="entry name" value="GLUCOSE TRANSPORT TRANSCRIPTION REGULATOR RGT1-RELATED-RELATED"/>
    <property type="match status" value="1"/>
</dbReference>
<evidence type="ECO:0000256" key="6">
    <source>
        <dbReference type="SAM" id="MobiDB-lite"/>
    </source>
</evidence>
<dbReference type="GeneID" id="64971675"/>
<evidence type="ECO:0000313" key="9">
    <source>
        <dbReference type="Proteomes" id="UP000654913"/>
    </source>
</evidence>
<evidence type="ECO:0000256" key="2">
    <source>
        <dbReference type="ARBA" id="ARBA00023015"/>
    </source>
</evidence>
<feature type="compositionally biased region" description="Basic residues" evidence="6">
    <location>
        <begin position="65"/>
        <end position="82"/>
    </location>
</feature>
<feature type="compositionally biased region" description="Low complexity" evidence="6">
    <location>
        <begin position="83"/>
        <end position="94"/>
    </location>
</feature>
<keyword evidence="9" id="KW-1185">Reference proteome</keyword>
<reference evidence="8" key="1">
    <citation type="submission" date="2021-01" db="EMBL/GenBank/DDBJ databases">
        <authorList>
            <consortium name="Aspergillus puulaauensis MK2 genome sequencing consortium"/>
            <person name="Kazuki M."/>
            <person name="Futagami T."/>
        </authorList>
    </citation>
    <scope>NUCLEOTIDE SEQUENCE</scope>
    <source>
        <strain evidence="8">MK2</strain>
    </source>
</reference>
<dbReference type="RefSeq" id="XP_041553864.1">
    <property type="nucleotide sequence ID" value="XM_041700927.1"/>
</dbReference>
<evidence type="ECO:0000256" key="4">
    <source>
        <dbReference type="ARBA" id="ARBA00023163"/>
    </source>
</evidence>
<dbReference type="SMART" id="SM00066">
    <property type="entry name" value="GAL4"/>
    <property type="match status" value="1"/>
</dbReference>
<keyword evidence="1" id="KW-0479">Metal-binding</keyword>
<dbReference type="InterPro" id="IPR036864">
    <property type="entry name" value="Zn2-C6_fun-type_DNA-bd_sf"/>
</dbReference>
<feature type="region of interest" description="Disordered" evidence="6">
    <location>
        <begin position="217"/>
        <end position="239"/>
    </location>
</feature>
<dbReference type="Pfam" id="PF00172">
    <property type="entry name" value="Zn_clus"/>
    <property type="match status" value="1"/>
</dbReference>
<dbReference type="KEGG" id="apuu:APUU_22102S"/>
<dbReference type="InterPro" id="IPR001138">
    <property type="entry name" value="Zn2Cys6_DnaBD"/>
</dbReference>
<dbReference type="InterPro" id="IPR050797">
    <property type="entry name" value="Carb_Metab_Trans_Reg"/>
</dbReference>
<dbReference type="AlphaFoldDB" id="A0A7R8ALH2"/>
<feature type="compositionally biased region" description="Low complexity" evidence="6">
    <location>
        <begin position="107"/>
        <end position="116"/>
    </location>
</feature>
<evidence type="ECO:0000313" key="8">
    <source>
        <dbReference type="EMBL" id="BCS21670.1"/>
    </source>
</evidence>
<organism evidence="8 9">
    <name type="scientific">Aspergillus puulaauensis</name>
    <dbReference type="NCBI Taxonomy" id="1220207"/>
    <lineage>
        <taxon>Eukaryota</taxon>
        <taxon>Fungi</taxon>
        <taxon>Dikarya</taxon>
        <taxon>Ascomycota</taxon>
        <taxon>Pezizomycotina</taxon>
        <taxon>Eurotiomycetes</taxon>
        <taxon>Eurotiomycetidae</taxon>
        <taxon>Eurotiales</taxon>
        <taxon>Aspergillaceae</taxon>
        <taxon>Aspergillus</taxon>
    </lineage>
</organism>
<dbReference type="SUPFAM" id="SSF57701">
    <property type="entry name" value="Zn2/Cys6 DNA-binding domain"/>
    <property type="match status" value="1"/>
</dbReference>
<feature type="region of interest" description="Disordered" evidence="6">
    <location>
        <begin position="646"/>
        <end position="672"/>
    </location>
</feature>
<dbReference type="Gene3D" id="4.10.240.10">
    <property type="entry name" value="Zn(2)-C6 fungal-type DNA-binding domain"/>
    <property type="match status" value="1"/>
</dbReference>
<sequence length="672" mass="74376">MTDLVARRKQFSSCDECRRLRVRCDALARGAGSGHPGASPVSCSRCTRRNERCTFEWMNRIQPQKAKKGNSRKSRAHAHARQKSASSTASTSKSNGALSDLPAGGRTSSSPTSAPAESLGSPHDLAPKTIDGDRLVQNGTRPETLIDPAILAPSPTAGLSVSDARMARVIYLAGFDTIFGSWMSRYGCPFLAGSCTGEDRNSIAEVCERLDRWMEEMSQADSPQGLKEHHRGQSSRDRQAEESLHGTIAAFAARWLPLVSREPNTSSHYQSVIHSLWRHARRDMLRVINRISYRSILSLFLFALTPVPADVSEEEEADGIFGQVCIHAALQQIQTLRARQRSLRFNGTKVSQPTKSEAIPPIPETVRTTDFIAAENIAYYAALTFDTSASLTLNCQSLLAAGLFGFEAEMSWSLVRAGATMFRDKWQNWQAEGVYVVTDDRANQIIASGTAWKLLTWKLAAILKEALRDGHDESEVQRAFSLVVEAMRQFNDTYKRPLEACEQRMPFLGQHTKFRWYSLMLHYHLSILLMANAIEATDRLDLFNEIKETIASVESVVVNTLAFGLHNTTTMAINIDSGVPDHVGATEALVTVPLISIDPYPHHVVAAVQLVQVAIDRELEQRKITHSGHASVRSVLERALNHLPQSKSVKAARESFSKESHYSGEPPVPYSI</sequence>
<gene>
    <name evidence="8" type="ORF">APUU_22102S</name>
</gene>
<dbReference type="Proteomes" id="UP000654913">
    <property type="component" value="Chromosome 2"/>
</dbReference>
<dbReference type="PROSITE" id="PS50048">
    <property type="entry name" value="ZN2_CY6_FUNGAL_2"/>
    <property type="match status" value="1"/>
</dbReference>
<dbReference type="GO" id="GO:0000981">
    <property type="term" value="F:DNA-binding transcription factor activity, RNA polymerase II-specific"/>
    <property type="evidence" value="ECO:0007669"/>
    <property type="project" value="InterPro"/>
</dbReference>
<keyword evidence="3" id="KW-0238">DNA-binding</keyword>
<evidence type="ECO:0000256" key="3">
    <source>
        <dbReference type="ARBA" id="ARBA00023125"/>
    </source>
</evidence>
<dbReference type="PANTHER" id="PTHR31668:SF26">
    <property type="entry name" value="GLUCOSE TRANSPORT TRANSCRIPTION REGULATOR RGT1-RELATED"/>
    <property type="match status" value="1"/>
</dbReference>
<feature type="region of interest" description="Disordered" evidence="6">
    <location>
        <begin position="58"/>
        <end position="139"/>
    </location>
</feature>
<keyword evidence="2" id="KW-0805">Transcription regulation</keyword>
<dbReference type="CDD" id="cd00067">
    <property type="entry name" value="GAL4"/>
    <property type="match status" value="1"/>
</dbReference>
<dbReference type="OrthoDB" id="5958943at2759"/>
<keyword evidence="5" id="KW-0539">Nucleus</keyword>
<name>A0A7R8ALH2_9EURO</name>
<evidence type="ECO:0000256" key="5">
    <source>
        <dbReference type="ARBA" id="ARBA00023242"/>
    </source>
</evidence>